<dbReference type="InterPro" id="IPR036397">
    <property type="entry name" value="RNaseH_sf"/>
</dbReference>
<evidence type="ECO:0000313" key="3">
    <source>
        <dbReference type="Proteomes" id="UP000280842"/>
    </source>
</evidence>
<comment type="caution">
    <text evidence="2">The sequence shown here is derived from an EMBL/GenBank/DDBJ whole genome shotgun (WGS) entry which is preliminary data.</text>
</comment>
<keyword evidence="3" id="KW-1185">Reference proteome</keyword>
<dbReference type="InterPro" id="IPR012337">
    <property type="entry name" value="RNaseH-like_sf"/>
</dbReference>
<dbReference type="InterPro" id="IPR019288">
    <property type="entry name" value="3'-5'_exonuclease_PolB-like"/>
</dbReference>
<organism evidence="2 3">
    <name type="scientific">Hydrogenothermus marinus</name>
    <dbReference type="NCBI Taxonomy" id="133270"/>
    <lineage>
        <taxon>Bacteria</taxon>
        <taxon>Pseudomonadati</taxon>
        <taxon>Aquificota</taxon>
        <taxon>Aquificia</taxon>
        <taxon>Aquificales</taxon>
        <taxon>Hydrogenothermaceae</taxon>
        <taxon>Hydrogenothermus</taxon>
    </lineage>
</organism>
<sequence length="260" mass="30981">MWSWDDILEERNKHLSRFSNFIVFDIETIPDKQMLEEIGNDGEKEKHQNGEFLPIPFHKIVSISYLIIKNEDIKIFKSFVSEKEQFLINNFWDGFRQAYTGRNGYIEIFPVLITINGKDFDIPVINARSLRYIENIDETYKKYISIFLDKFDKWEDKYPRYTNRYTLYHIDIPLDIFGKKMSLKNLCYLCNIPVKQEGDGSKVEDYFNNGDLEKIARYCSEDVKATAMLFSYINEHFLSSMYLFPKIDDLENIEPEIIKD</sequence>
<dbReference type="GO" id="GO:0003676">
    <property type="term" value="F:nucleic acid binding"/>
    <property type="evidence" value="ECO:0007669"/>
    <property type="project" value="InterPro"/>
</dbReference>
<evidence type="ECO:0000313" key="2">
    <source>
        <dbReference type="EMBL" id="RMA97266.1"/>
    </source>
</evidence>
<proteinExistence type="predicted"/>
<dbReference type="RefSeq" id="WP_121923050.1">
    <property type="nucleotide sequence ID" value="NZ_REFO01000011.1"/>
</dbReference>
<dbReference type="OrthoDB" id="13288at2"/>
<accession>A0A3M0BL19</accession>
<gene>
    <name evidence="2" type="ORF">CLV39_0924</name>
</gene>
<reference evidence="2 3" key="1">
    <citation type="submission" date="2018-10" db="EMBL/GenBank/DDBJ databases">
        <title>Genomic Encyclopedia of Archaeal and Bacterial Type Strains, Phase II (KMG-II): from individual species to whole genera.</title>
        <authorList>
            <person name="Goeker M."/>
        </authorList>
    </citation>
    <scope>NUCLEOTIDE SEQUENCE [LARGE SCALE GENOMIC DNA]</scope>
    <source>
        <strain evidence="2 3">VM1</strain>
    </source>
</reference>
<name>A0A3M0BL19_9AQUI</name>
<protein>
    <recommendedName>
        <fullName evidence="1">Predicted 3'-5' exonuclease PolB-like domain-containing protein</fullName>
    </recommendedName>
</protein>
<evidence type="ECO:0000259" key="1">
    <source>
        <dbReference type="Pfam" id="PF10108"/>
    </source>
</evidence>
<dbReference type="Pfam" id="PF10108">
    <property type="entry name" value="DNA_pol_B_exo2"/>
    <property type="match status" value="1"/>
</dbReference>
<dbReference type="AlphaFoldDB" id="A0A3M0BL19"/>
<dbReference type="Proteomes" id="UP000280842">
    <property type="component" value="Unassembled WGS sequence"/>
</dbReference>
<dbReference type="EMBL" id="REFO01000011">
    <property type="protein sequence ID" value="RMA97266.1"/>
    <property type="molecule type" value="Genomic_DNA"/>
</dbReference>
<dbReference type="Gene3D" id="3.30.420.10">
    <property type="entry name" value="Ribonuclease H-like superfamily/Ribonuclease H"/>
    <property type="match status" value="1"/>
</dbReference>
<dbReference type="SUPFAM" id="SSF53098">
    <property type="entry name" value="Ribonuclease H-like"/>
    <property type="match status" value="1"/>
</dbReference>
<feature type="domain" description="Predicted 3'-5' exonuclease PolB-like" evidence="1">
    <location>
        <begin position="51"/>
        <end position="231"/>
    </location>
</feature>